<dbReference type="GO" id="GO:0012507">
    <property type="term" value="C:ER to Golgi transport vesicle membrane"/>
    <property type="evidence" value="ECO:0007669"/>
    <property type="project" value="TreeGrafter"/>
</dbReference>
<reference evidence="8 9" key="1">
    <citation type="submission" date="2014-03" db="EMBL/GenBank/DDBJ databases">
        <title>The genome of Kluyveromyces dobzhanskii.</title>
        <authorList>
            <person name="Nystedt B."/>
            <person name="Astrom S."/>
        </authorList>
    </citation>
    <scope>NUCLEOTIDE SEQUENCE [LARGE SCALE GENOMIC DNA]</scope>
    <source>
        <strain evidence="8 9">CBS 2104</strain>
    </source>
</reference>
<protein>
    <submittedName>
        <fullName evidence="8">WGS project CCBQ000000000 data, contig 00106</fullName>
    </submittedName>
</protein>
<proteinExistence type="predicted"/>
<evidence type="ECO:0000256" key="1">
    <source>
        <dbReference type="ARBA" id="ARBA00004555"/>
    </source>
</evidence>
<evidence type="ECO:0000256" key="2">
    <source>
        <dbReference type="ARBA" id="ARBA00023034"/>
    </source>
</evidence>
<dbReference type="PANTHER" id="PTHR10013:SF0">
    <property type="entry name" value="GENERAL VESICULAR TRANSPORT FACTOR P115"/>
    <property type="match status" value="1"/>
</dbReference>
<dbReference type="GO" id="GO:0005795">
    <property type="term" value="C:Golgi stack"/>
    <property type="evidence" value="ECO:0007669"/>
    <property type="project" value="TreeGrafter"/>
</dbReference>
<comment type="caution">
    <text evidence="8">The sequence shown here is derived from an EMBL/GenBank/DDBJ whole genome shotgun (WGS) entry which is preliminary data.</text>
</comment>
<dbReference type="Gene3D" id="1.10.287.1490">
    <property type="match status" value="1"/>
</dbReference>
<dbReference type="Gene3D" id="1.25.10.10">
    <property type="entry name" value="Leucine-rich Repeat Variant"/>
    <property type="match status" value="1"/>
</dbReference>
<feature type="coiled-coil region" evidence="4">
    <location>
        <begin position="721"/>
        <end position="1170"/>
    </location>
</feature>
<feature type="compositionally biased region" description="Basic and acidic residues" evidence="5">
    <location>
        <begin position="1543"/>
        <end position="1553"/>
    </location>
</feature>
<feature type="compositionally biased region" description="Basic and acidic residues" evidence="5">
    <location>
        <begin position="1638"/>
        <end position="1654"/>
    </location>
</feature>
<keyword evidence="2" id="KW-0333">Golgi apparatus</keyword>
<dbReference type="GO" id="GO:0000139">
    <property type="term" value="C:Golgi membrane"/>
    <property type="evidence" value="ECO:0007669"/>
    <property type="project" value="InterPro"/>
</dbReference>
<dbReference type="Proteomes" id="UP000031516">
    <property type="component" value="Unassembled WGS sequence"/>
</dbReference>
<evidence type="ECO:0000259" key="6">
    <source>
        <dbReference type="Pfam" id="PF04869"/>
    </source>
</evidence>
<evidence type="ECO:0000256" key="5">
    <source>
        <dbReference type="SAM" id="MobiDB-lite"/>
    </source>
</evidence>
<dbReference type="GO" id="GO:0048280">
    <property type="term" value="P:vesicle fusion with Golgi apparatus"/>
    <property type="evidence" value="ECO:0007669"/>
    <property type="project" value="InterPro"/>
</dbReference>
<dbReference type="GO" id="GO:0005783">
    <property type="term" value="C:endoplasmic reticulum"/>
    <property type="evidence" value="ECO:0007669"/>
    <property type="project" value="TreeGrafter"/>
</dbReference>
<dbReference type="InterPro" id="IPR016024">
    <property type="entry name" value="ARM-type_fold"/>
</dbReference>
<feature type="domain" description="Vesicle tethering protein Uso1/P115-like head" evidence="6">
    <location>
        <begin position="364"/>
        <end position="679"/>
    </location>
</feature>
<dbReference type="Pfam" id="PF04869">
    <property type="entry name" value="Uso1_p115_head"/>
    <property type="match status" value="1"/>
</dbReference>
<dbReference type="GO" id="GO:0006886">
    <property type="term" value="P:intracellular protein transport"/>
    <property type="evidence" value="ECO:0007669"/>
    <property type="project" value="InterPro"/>
</dbReference>
<name>A0A0A8L889_9SACH</name>
<evidence type="ECO:0000259" key="7">
    <source>
        <dbReference type="Pfam" id="PF04871"/>
    </source>
</evidence>
<dbReference type="GO" id="GO:0006888">
    <property type="term" value="P:endoplasmic reticulum to Golgi vesicle-mediated transport"/>
    <property type="evidence" value="ECO:0007669"/>
    <property type="project" value="TreeGrafter"/>
</dbReference>
<dbReference type="SUPFAM" id="SSF48371">
    <property type="entry name" value="ARM repeat"/>
    <property type="match status" value="1"/>
</dbReference>
<dbReference type="InterPro" id="IPR006955">
    <property type="entry name" value="Uso1_p115_C"/>
</dbReference>
<evidence type="ECO:0000256" key="4">
    <source>
        <dbReference type="SAM" id="Coils"/>
    </source>
</evidence>
<feature type="domain" description="Uso1/p115-like vesicle tethering protein C-terminal" evidence="7">
    <location>
        <begin position="1629"/>
        <end position="1757"/>
    </location>
</feature>
<dbReference type="GO" id="GO:0048211">
    <property type="term" value="P:Golgi vesicle docking"/>
    <property type="evidence" value="ECO:0007669"/>
    <property type="project" value="TreeGrafter"/>
</dbReference>
<dbReference type="InterPro" id="IPR006953">
    <property type="entry name" value="Vesicle_Uso1_P115_head"/>
</dbReference>
<evidence type="ECO:0000313" key="9">
    <source>
        <dbReference type="Proteomes" id="UP000031516"/>
    </source>
</evidence>
<feature type="region of interest" description="Disordered" evidence="5">
    <location>
        <begin position="1638"/>
        <end position="1657"/>
    </location>
</feature>
<keyword evidence="9" id="KW-1185">Reference proteome</keyword>
<dbReference type="EMBL" id="CCBQ010000037">
    <property type="protein sequence ID" value="CDO94327.1"/>
    <property type="molecule type" value="Genomic_DNA"/>
</dbReference>
<feature type="coiled-coil region" evidence="4">
    <location>
        <begin position="1203"/>
        <end position="1230"/>
    </location>
</feature>
<gene>
    <name evidence="8" type="ORF">KLDO_g2597</name>
</gene>
<feature type="compositionally biased region" description="Polar residues" evidence="5">
    <location>
        <begin position="1554"/>
        <end position="1565"/>
    </location>
</feature>
<dbReference type="Pfam" id="PF04871">
    <property type="entry name" value="Uso1_p115_C"/>
    <property type="match status" value="1"/>
</dbReference>
<dbReference type="InterPro" id="IPR011989">
    <property type="entry name" value="ARM-like"/>
</dbReference>
<dbReference type="OrthoDB" id="198977at2759"/>
<sequence>MELIQGIIQPPRVQSVEETIPTLCDRLENSTLISDRRSAVLGLKSFSREYRETVIASGLKTLINTLVTDQEDHDLVRALLETLLILFIRGEGKDDLTRNWISQQSRLQNGKYPSPIVMKEENENVDQFSLWITDALTQTDEIVKLLFTFLDSAAFHIKLYTIQLLEALISTRPLRTREVILHIPTGVSTLVNLLNDINEPVRDETILLLMAVVNDNSHFQKLVAFENVFEKLFSIIDDEGGLRGSLVVNDCLSLVNNILKYNTSNQTLFFETGNLRNLTALLSEPLSIEEEFFWNEQRTTNTKTVLDIIKLTVEDGNTVTPAHQDILYEAQALMIVLRLAFFILTPNSIRLCSLLTAAEMIRKNNKIQDKFSQIDVPYWDPSIPSNSSTSEPRTLPVVNLLLSWMLLMNSVHIFDIRVASLELLKAYFINNKEKKTSFLKSQVDQFNESFETVSSEDGEANILQPIFNYDPDLNLNPYKLFFSTDLLMFFIKTDDVEGTTRSLISSLSSGNEEEDEESMVAVQTVGELLIANLTSQDIRIPIAFVSFLIFWLYEDPATVDEFLRNKSLINNFISFSLQIEHQDTCIRCLTTMLLGVAYEFSSASSPFSRGDFHNLLTSRISPDNYSSRIRQLKENELFAGSQEIYLNPSFDETGLPNIFFSTHFSELVYDNFYRIQSSLRRGPENQPDAKITFEIYDKLCSDLNKTETALLRSSTEKENIIESLKSNLADVTKSLEKVEAEREKAEREFKETNEKYLVLQTDLKDAKSALETLNVTSQKLEELKQQNAKSLSTSKDQIEEYREKIDQLQLKITETSSAKQKAEDGINKMSRELFSLTKENSKLKEELDSSSKILESKDKKFSIKTAQLQRRVDEGEKEVAELRERISEDIKAIDSLEKRTTQLSQQKDELENKLSSQSSLIPRLTEKLKSLANNFKRLEGERDDLLEQISTTEETHKAFISNAHLEKKSVEKERDEIKQELERTLENYKKEKKELDDLAHKLESDRNRKTLAITELEKKLAECGSRVTDYANMNKELQETVETMKRKHTELQKSLETTHVASENEKKTIEELHDSVIAINEELQSVILERDELTKENTEIKAKLSSFEQELNEKKQQNRTFKEQISKLTTEVEQISNQSEHKIKTLEALTQEQSATIEDMELKASEVQKEHKTRLENLTFEIKSLSSSIAKLRTVVQTKENLCEETLANARNLQHDKEKLQEIIEQNRNETELSKGTLVEREKRISLLNSELEKSKNLSFSQENELRLKDGEINSLKVEVKEKAQSLNSATVELDELKTLKSTLVLQLDREKERAKNEQKKLHEKLTGIKSELKAKIDSFEKERTLLNEGSSELNQSYSNKISELEDTLNSLKSDNDLKVQKLEELMDEMNQKAEETKIALDEEKLKASMNYQRKVELEKLLESKEIEQDDFKGTVESLKNELGNLELQIQKSKAAQDAQNESSRAYVKQLGENKNVILEMEKTILELSSKLKDAEDKLADTEKMRGELEEMTKSKSTLSNEQAKLMDTFGDLERKHNLKEKETERLKEEMTQKQEALNAAQSSLNEKDQTIVLMENKSESLEKGLKNLNEELKSKADQLSFKEEEYSEIKHKLLLVEESTKQALKLDEERLAKLKDENKSLSEKIAESKKEENSYLEQLNSSEQAWSRQKATLLEQIDSIKEELEKQASVNSELDTKISDLNNENVKLKLSAEDKSEVDELLILLTDLDEQKSKYKRRVLELGGKVSSDEESDEDSE</sequence>
<accession>A0A0A8L889</accession>
<evidence type="ECO:0000256" key="3">
    <source>
        <dbReference type="ARBA" id="ARBA00023054"/>
    </source>
</evidence>
<organism evidence="8 9">
    <name type="scientific">Kluyveromyces dobzhanskii CBS 2104</name>
    <dbReference type="NCBI Taxonomy" id="1427455"/>
    <lineage>
        <taxon>Eukaryota</taxon>
        <taxon>Fungi</taxon>
        <taxon>Dikarya</taxon>
        <taxon>Ascomycota</taxon>
        <taxon>Saccharomycotina</taxon>
        <taxon>Saccharomycetes</taxon>
        <taxon>Saccharomycetales</taxon>
        <taxon>Saccharomycetaceae</taxon>
        <taxon>Kluyveromyces</taxon>
    </lineage>
</organism>
<dbReference type="PANTHER" id="PTHR10013">
    <property type="entry name" value="GENERAL VESICULAR TRANSPORT FACTOR P115"/>
    <property type="match status" value="1"/>
</dbReference>
<comment type="subcellular location">
    <subcellularLocation>
        <location evidence="1">Golgi apparatus</location>
    </subcellularLocation>
</comment>
<feature type="region of interest" description="Disordered" evidence="5">
    <location>
        <begin position="1543"/>
        <end position="1570"/>
    </location>
</feature>
<dbReference type="InterPro" id="IPR024095">
    <property type="entry name" value="Vesicle_P115"/>
</dbReference>
<evidence type="ECO:0000313" key="8">
    <source>
        <dbReference type="EMBL" id="CDO94327.1"/>
    </source>
</evidence>
<keyword evidence="3 4" id="KW-0175">Coiled coil</keyword>
<dbReference type="SUPFAM" id="SSF57997">
    <property type="entry name" value="Tropomyosin"/>
    <property type="match status" value="1"/>
</dbReference>